<dbReference type="Proteomes" id="UP000179807">
    <property type="component" value="Unassembled WGS sequence"/>
</dbReference>
<dbReference type="VEuPathDB" id="TrichDB:TRFO_35780"/>
<dbReference type="AlphaFoldDB" id="A0A1J4JGU6"/>
<dbReference type="RefSeq" id="XP_068351042.1">
    <property type="nucleotide sequence ID" value="XM_068510452.1"/>
</dbReference>
<feature type="region of interest" description="Disordered" evidence="1">
    <location>
        <begin position="1"/>
        <end position="22"/>
    </location>
</feature>
<organism evidence="2 3">
    <name type="scientific">Tritrichomonas foetus</name>
    <dbReference type="NCBI Taxonomy" id="1144522"/>
    <lineage>
        <taxon>Eukaryota</taxon>
        <taxon>Metamonada</taxon>
        <taxon>Parabasalia</taxon>
        <taxon>Tritrichomonadida</taxon>
        <taxon>Tritrichomonadidae</taxon>
        <taxon>Tritrichomonas</taxon>
    </lineage>
</organism>
<feature type="compositionally biased region" description="Basic residues" evidence="1">
    <location>
        <begin position="1"/>
        <end position="19"/>
    </location>
</feature>
<name>A0A1J4JGU6_9EUKA</name>
<dbReference type="EMBL" id="MLAK01001086">
    <property type="protein sequence ID" value="OHS97905.1"/>
    <property type="molecule type" value="Genomic_DNA"/>
</dbReference>
<evidence type="ECO:0000256" key="1">
    <source>
        <dbReference type="SAM" id="MobiDB-lite"/>
    </source>
</evidence>
<gene>
    <name evidence="2" type="ORF">TRFO_35780</name>
</gene>
<sequence>MKRKYHRYSRKNHSKRKHSTNGYQPYIMPGIELSPEQSQALQQAKELFMQFRFKQVFAKKMPSLISKVFGPGKQGQAQLKDFLMPHLMPVPVKGSDGKDQIALMPAILQGKVPYYHGKIIPQTMPEISGGQFIPGASSPFQLSQNYPYNYGSRYQQQQFISPEMLSNLLEGISEA</sequence>
<dbReference type="GeneID" id="94845156"/>
<evidence type="ECO:0000313" key="2">
    <source>
        <dbReference type="EMBL" id="OHS97905.1"/>
    </source>
</evidence>
<evidence type="ECO:0000313" key="3">
    <source>
        <dbReference type="Proteomes" id="UP000179807"/>
    </source>
</evidence>
<accession>A0A1J4JGU6</accession>
<proteinExistence type="predicted"/>
<comment type="caution">
    <text evidence="2">The sequence shown here is derived from an EMBL/GenBank/DDBJ whole genome shotgun (WGS) entry which is preliminary data.</text>
</comment>
<keyword evidence="3" id="KW-1185">Reference proteome</keyword>
<reference evidence="2" key="1">
    <citation type="submission" date="2016-10" db="EMBL/GenBank/DDBJ databases">
        <authorList>
            <person name="Benchimol M."/>
            <person name="Almeida L.G."/>
            <person name="Vasconcelos A.T."/>
            <person name="Perreira-Neves A."/>
            <person name="Rosa I.A."/>
            <person name="Tasca T."/>
            <person name="Bogo M.R."/>
            <person name="de Souza W."/>
        </authorList>
    </citation>
    <scope>NUCLEOTIDE SEQUENCE [LARGE SCALE GENOMIC DNA]</scope>
    <source>
        <strain evidence="2">K</strain>
    </source>
</reference>
<protein>
    <submittedName>
        <fullName evidence="2">Uncharacterized protein</fullName>
    </submittedName>
</protein>